<dbReference type="EMBL" id="LR743590">
    <property type="protein sequence ID" value="CAA2618042.1"/>
    <property type="molecule type" value="Genomic_DNA"/>
</dbReference>
<proteinExistence type="predicted"/>
<dbReference type="Proteomes" id="UP001189122">
    <property type="component" value="Unassembled WGS sequence"/>
</dbReference>
<name>A0A7I8IIM8_SPIIN</name>
<evidence type="ECO:0000313" key="2">
    <source>
        <dbReference type="EMBL" id="CAA2618042.1"/>
    </source>
</evidence>
<protein>
    <submittedName>
        <fullName evidence="2">Uncharacterized protein</fullName>
    </submittedName>
</protein>
<dbReference type="AlphaFoldDB" id="A0A7I8IIM8"/>
<reference evidence="2 3" key="1">
    <citation type="submission" date="2019-12" db="EMBL/GenBank/DDBJ databases">
        <authorList>
            <person name="Scholz U."/>
            <person name="Mascher M."/>
            <person name="Fiebig A."/>
        </authorList>
    </citation>
    <scope>NUCLEOTIDE SEQUENCE</scope>
</reference>
<feature type="region of interest" description="Disordered" evidence="1">
    <location>
        <begin position="12"/>
        <end position="34"/>
    </location>
</feature>
<accession>A0A7I8IIM8</accession>
<organism evidence="2">
    <name type="scientific">Spirodela intermedia</name>
    <name type="common">Intermediate duckweed</name>
    <dbReference type="NCBI Taxonomy" id="51605"/>
    <lineage>
        <taxon>Eukaryota</taxon>
        <taxon>Viridiplantae</taxon>
        <taxon>Streptophyta</taxon>
        <taxon>Embryophyta</taxon>
        <taxon>Tracheophyta</taxon>
        <taxon>Spermatophyta</taxon>
        <taxon>Magnoliopsida</taxon>
        <taxon>Liliopsida</taxon>
        <taxon>Araceae</taxon>
        <taxon>Lemnoideae</taxon>
        <taxon>Spirodela</taxon>
    </lineage>
</organism>
<sequence length="77" mass="8297">MIAKLFLIEKDAGGRGAGGRRGGRRRSPNPGGRNWQAAAVVSSLEAWRRGGWGGGVLLFQGLVSHLCGTSRPQERRR</sequence>
<keyword evidence="3" id="KW-1185">Reference proteome</keyword>
<dbReference type="EMBL" id="CACRZD030000003">
    <property type="protein sequence ID" value="CAA6657736.1"/>
    <property type="molecule type" value="Genomic_DNA"/>
</dbReference>
<gene>
    <name evidence="2" type="ORF">SI7747_03004203</name>
</gene>
<evidence type="ECO:0000256" key="1">
    <source>
        <dbReference type="SAM" id="MobiDB-lite"/>
    </source>
</evidence>
<evidence type="ECO:0000313" key="3">
    <source>
        <dbReference type="Proteomes" id="UP001189122"/>
    </source>
</evidence>